<comment type="subcellular location">
    <subcellularLocation>
        <location evidence="1">Cell membrane</location>
        <topology evidence="1">Multi-pass membrane protein</topology>
    </subcellularLocation>
</comment>
<dbReference type="Gene3D" id="1.10.3470.10">
    <property type="entry name" value="ABC transporter involved in vitamin B12 uptake, BtuC"/>
    <property type="match status" value="1"/>
</dbReference>
<dbReference type="PANTHER" id="PTHR30472">
    <property type="entry name" value="FERRIC ENTEROBACTIN TRANSPORT SYSTEM PERMEASE PROTEIN"/>
    <property type="match status" value="1"/>
</dbReference>
<organism evidence="9">
    <name type="scientific">hydrothermal vent metagenome</name>
    <dbReference type="NCBI Taxonomy" id="652676"/>
    <lineage>
        <taxon>unclassified sequences</taxon>
        <taxon>metagenomes</taxon>
        <taxon>ecological metagenomes</taxon>
    </lineage>
</organism>
<feature type="transmembrane region" description="Helical" evidence="8">
    <location>
        <begin position="117"/>
        <end position="134"/>
    </location>
</feature>
<comment type="similarity">
    <text evidence="2">Belongs to the binding-protein-dependent transport system permease family. FecCD subfamily.</text>
</comment>
<keyword evidence="7 8" id="KW-0472">Membrane</keyword>
<protein>
    <recommendedName>
        <fullName evidence="10">Vitamin B12 ABC transporter, permease protein BtuC</fullName>
    </recommendedName>
</protein>
<keyword evidence="4" id="KW-1003">Cell membrane</keyword>
<dbReference type="AlphaFoldDB" id="A0A3B1B107"/>
<feature type="transmembrane region" description="Helical" evidence="8">
    <location>
        <begin position="271"/>
        <end position="289"/>
    </location>
</feature>
<evidence type="ECO:0000256" key="4">
    <source>
        <dbReference type="ARBA" id="ARBA00022475"/>
    </source>
</evidence>
<proteinExistence type="inferred from homology"/>
<feature type="transmembrane region" description="Helical" evidence="8">
    <location>
        <begin position="232"/>
        <end position="259"/>
    </location>
</feature>
<dbReference type="FunFam" id="1.10.3470.10:FF:000001">
    <property type="entry name" value="Vitamin B12 ABC transporter permease BtuC"/>
    <property type="match status" value="1"/>
</dbReference>
<feature type="transmembrane region" description="Helical" evidence="8">
    <location>
        <begin position="146"/>
        <end position="167"/>
    </location>
</feature>
<evidence type="ECO:0000256" key="5">
    <source>
        <dbReference type="ARBA" id="ARBA00022692"/>
    </source>
</evidence>
<feature type="transmembrane region" description="Helical" evidence="8">
    <location>
        <begin position="301"/>
        <end position="320"/>
    </location>
</feature>
<keyword evidence="6 8" id="KW-1133">Transmembrane helix</keyword>
<evidence type="ECO:0000256" key="6">
    <source>
        <dbReference type="ARBA" id="ARBA00022989"/>
    </source>
</evidence>
<evidence type="ECO:0000313" key="9">
    <source>
        <dbReference type="EMBL" id="VAX12039.1"/>
    </source>
</evidence>
<feature type="transmembrane region" description="Helical" evidence="8">
    <location>
        <begin position="60"/>
        <end position="80"/>
    </location>
</feature>
<sequence length="326" mass="34321">MCPPRHFLPLLLVLALASIALSLTQGSVNISLGNLLSVLQGNGQGLERQLVLDLRLPRTLSAFFTGALLAQAGVLMQVLVRNPLADPYILGISGGAALAALLAMLLGASGFLLDGSAFAGALLAVTLVFGLARYNRAGTWTPLRLLLTGVVLAAGWGALISFILVVSPERQLRSMLFWLMGDLSYASNPWLLGLVFVLGLLASLPLARSLNVLIRGEQLAGSLGVNTRRVQLWLFVLASLLTASAVSQAGSIGFVGLVIPHMVRLMGYTDHRILIPAASLCGGILLVIADTLARTALAPQQLPVGIITALLGIPLFLYLLQKGQRS</sequence>
<accession>A0A3B1B107</accession>
<dbReference type="GO" id="GO:0022857">
    <property type="term" value="F:transmembrane transporter activity"/>
    <property type="evidence" value="ECO:0007669"/>
    <property type="project" value="InterPro"/>
</dbReference>
<keyword evidence="3" id="KW-0813">Transport</keyword>
<name>A0A3B1B107_9ZZZZ</name>
<feature type="transmembrane region" description="Helical" evidence="8">
    <location>
        <begin position="87"/>
        <end position="111"/>
    </location>
</feature>
<reference evidence="9" key="1">
    <citation type="submission" date="2018-06" db="EMBL/GenBank/DDBJ databases">
        <authorList>
            <person name="Zhirakovskaya E."/>
        </authorList>
    </citation>
    <scope>NUCLEOTIDE SEQUENCE</scope>
</reference>
<dbReference type="PANTHER" id="PTHR30472:SF25">
    <property type="entry name" value="ABC TRANSPORTER PERMEASE PROTEIN MJ0876-RELATED"/>
    <property type="match status" value="1"/>
</dbReference>
<dbReference type="SUPFAM" id="SSF81345">
    <property type="entry name" value="ABC transporter involved in vitamin B12 uptake, BtuC"/>
    <property type="match status" value="1"/>
</dbReference>
<evidence type="ECO:0000256" key="8">
    <source>
        <dbReference type="SAM" id="Phobius"/>
    </source>
</evidence>
<dbReference type="GO" id="GO:0033214">
    <property type="term" value="P:siderophore-iron import into cell"/>
    <property type="evidence" value="ECO:0007669"/>
    <property type="project" value="TreeGrafter"/>
</dbReference>
<dbReference type="Pfam" id="PF01032">
    <property type="entry name" value="FecCD"/>
    <property type="match status" value="1"/>
</dbReference>
<feature type="transmembrane region" description="Helical" evidence="8">
    <location>
        <begin position="187"/>
        <end position="207"/>
    </location>
</feature>
<dbReference type="InterPro" id="IPR000522">
    <property type="entry name" value="ABC_transptr_permease_BtuC"/>
</dbReference>
<evidence type="ECO:0000256" key="1">
    <source>
        <dbReference type="ARBA" id="ARBA00004651"/>
    </source>
</evidence>
<dbReference type="GO" id="GO:0005886">
    <property type="term" value="C:plasma membrane"/>
    <property type="evidence" value="ECO:0007669"/>
    <property type="project" value="UniProtKB-SubCell"/>
</dbReference>
<dbReference type="InterPro" id="IPR037294">
    <property type="entry name" value="ABC_BtuC-like"/>
</dbReference>
<dbReference type="EMBL" id="UOFZ01000009">
    <property type="protein sequence ID" value="VAX12039.1"/>
    <property type="molecule type" value="Genomic_DNA"/>
</dbReference>
<evidence type="ECO:0000256" key="3">
    <source>
        <dbReference type="ARBA" id="ARBA00022448"/>
    </source>
</evidence>
<evidence type="ECO:0008006" key="10">
    <source>
        <dbReference type="Google" id="ProtNLM"/>
    </source>
</evidence>
<gene>
    <name evidence="9" type="ORF">MNBD_GAMMA24-799</name>
</gene>
<dbReference type="CDD" id="cd06550">
    <property type="entry name" value="TM_ABC_iron-siderophores_like"/>
    <property type="match status" value="1"/>
</dbReference>
<keyword evidence="5 8" id="KW-0812">Transmembrane</keyword>
<evidence type="ECO:0000256" key="2">
    <source>
        <dbReference type="ARBA" id="ARBA00007935"/>
    </source>
</evidence>
<evidence type="ECO:0000256" key="7">
    <source>
        <dbReference type="ARBA" id="ARBA00023136"/>
    </source>
</evidence>